<evidence type="ECO:0000313" key="3">
    <source>
        <dbReference type="EMBL" id="MBM6577113.1"/>
    </source>
</evidence>
<dbReference type="EMBL" id="JAFEMC010000003">
    <property type="protein sequence ID" value="MBM6577113.1"/>
    <property type="molecule type" value="Genomic_DNA"/>
</dbReference>
<dbReference type="NCBIfam" id="TIGR02675">
    <property type="entry name" value="tape_meas_nterm"/>
    <property type="match status" value="1"/>
</dbReference>
<feature type="compositionally biased region" description="Basic and acidic residues" evidence="1">
    <location>
        <begin position="463"/>
        <end position="482"/>
    </location>
</feature>
<name>A0ABS2D9A9_9SPHN</name>
<reference evidence="3 4" key="1">
    <citation type="submission" date="2020-12" db="EMBL/GenBank/DDBJ databases">
        <title>Sphingomonas sp.</title>
        <authorList>
            <person name="Kim M.K."/>
        </authorList>
    </citation>
    <scope>NUCLEOTIDE SEQUENCE [LARGE SCALE GENOMIC DNA]</scope>
    <source>
        <strain evidence="3 4">BT552</strain>
    </source>
</reference>
<organism evidence="3 4">
    <name type="scientific">Sphingomonas longa</name>
    <dbReference type="NCBI Taxonomy" id="2778730"/>
    <lineage>
        <taxon>Bacteria</taxon>
        <taxon>Pseudomonadati</taxon>
        <taxon>Pseudomonadota</taxon>
        <taxon>Alphaproteobacteria</taxon>
        <taxon>Sphingomonadales</taxon>
        <taxon>Sphingomonadaceae</taxon>
        <taxon>Sphingomonas</taxon>
    </lineage>
</organism>
<feature type="domain" description="Tape measure protein N-terminal" evidence="2">
    <location>
        <begin position="56"/>
        <end position="246"/>
    </location>
</feature>
<dbReference type="Proteomes" id="UP000763641">
    <property type="component" value="Unassembled WGS sequence"/>
</dbReference>
<dbReference type="InterPro" id="IPR013491">
    <property type="entry name" value="Tape_meas_N"/>
</dbReference>
<sequence length="863" mass="92182">MSLNSAAFVSGLERATKATNRASSAIEMGMGRAGQAVKGFAAVFAADKAIDGARRYLEVADASKKMDAQMKLSTATFGNQGVAMRDVSRIAKETRSSMSSISDLYAKFMPTSKELGRSQLDNARAVETFSKAMKVGGADTQAQMSATLQMGQALSGTNVQWEELGAIMDASPRLTRLFTESLGVTRGELKKMAEDGKLTSKMLYDALTNTKMTAAIDAEFRELPKTAAEAFTLIENGMLEMVGAFDRGAGISDAIVGALGEGEDAMGSLSQSAEDAGIEIRAQFAGLHDAFAPMGEGAANVFNAIRIDAANTQESIGNILRLIDKAHNAYAAMDNIGTDIENGVKRVANRMIDRAGGGQHFQEAPRIADWNMGDNYDRGYQRSRLAAQRKRVVRGIQQNGGDKYRGFTGSGMTDAQVIAISRQVIADHNAGRNVVHGTGRSTVKPPAAKGGGKGKGDGSASHAADKAQREAERAAETQRRNTEAYQADLNRSNREELDTRADLASVGAERFQFERQLLDQDRKTRLDQIDKDGPQGSMRYTAAQVTELKAIEDRITANRGQVITLKEQEFQQQEALKLASASLANAEEMAQLDSNMARTAKDRRASEYRLLDLRMQQEKLALDAIIASRDATEAEKEIARRRLALFPALATQGRRNVDQQTMGPMGTFLDQIPRTAEEINEALQGVEVEGLQSLQNGLVDAVKGVGNLGDAFGNMADAVIDGLLRIALQQMLIKPLGNLLFGGGSGSGGSGLMGSLIGSIGGLFGGKTGKANGGMGNRGRYLVGERGPEVLDIGSPFAMTPNHKLDGVRGSGGTSVNVTFGAITSNDPAAVKQMAMQAIMEAAPIITQNAKNYTIAELQRPRM</sequence>
<feature type="region of interest" description="Disordered" evidence="1">
    <location>
        <begin position="431"/>
        <end position="497"/>
    </location>
</feature>
<evidence type="ECO:0000313" key="4">
    <source>
        <dbReference type="Proteomes" id="UP000763641"/>
    </source>
</evidence>
<evidence type="ECO:0000256" key="1">
    <source>
        <dbReference type="SAM" id="MobiDB-lite"/>
    </source>
</evidence>
<keyword evidence="4" id="KW-1185">Reference proteome</keyword>
<accession>A0ABS2D9A9</accession>
<protein>
    <submittedName>
        <fullName evidence="3">Tape measure protein</fullName>
    </submittedName>
</protein>
<dbReference type="Pfam" id="PF20155">
    <property type="entry name" value="TMP_3"/>
    <property type="match status" value="1"/>
</dbReference>
<dbReference type="RefSeq" id="WP_204199211.1">
    <property type="nucleotide sequence ID" value="NZ_JAFEMC010000003.1"/>
</dbReference>
<proteinExistence type="predicted"/>
<comment type="caution">
    <text evidence="3">The sequence shown here is derived from an EMBL/GenBank/DDBJ whole genome shotgun (WGS) entry which is preliminary data.</text>
</comment>
<gene>
    <name evidence="3" type="ORF">ILT43_12090</name>
</gene>
<evidence type="ECO:0000259" key="2">
    <source>
        <dbReference type="Pfam" id="PF20155"/>
    </source>
</evidence>